<dbReference type="NCBIfam" id="NF005970">
    <property type="entry name" value="PRK08057.1-4"/>
    <property type="match status" value="1"/>
</dbReference>
<dbReference type="AlphaFoldDB" id="A0A1U7H969"/>
<gene>
    <name evidence="4" type="ORF">NIES593_19750</name>
</gene>
<dbReference type="OrthoDB" id="9780707at2"/>
<keyword evidence="3" id="KW-0560">Oxidoreductase</keyword>
<evidence type="ECO:0000256" key="1">
    <source>
        <dbReference type="ARBA" id="ARBA00004953"/>
    </source>
</evidence>
<keyword evidence="5" id="KW-1185">Reference proteome</keyword>
<dbReference type="GO" id="GO:0016994">
    <property type="term" value="F:precorrin-6A reductase activity"/>
    <property type="evidence" value="ECO:0007669"/>
    <property type="project" value="InterPro"/>
</dbReference>
<comment type="pathway">
    <text evidence="1">Cofactor biosynthesis; adenosylcobalamin biosynthesis.</text>
</comment>
<dbReference type="UniPathway" id="UPA00148"/>
<protein>
    <submittedName>
        <fullName evidence="4">Cobalt-precorrin-6A reductase</fullName>
    </submittedName>
</protein>
<dbReference type="PANTHER" id="PTHR36925:SF1">
    <property type="entry name" value="COBALT-PRECORRIN-6A REDUCTASE"/>
    <property type="match status" value="1"/>
</dbReference>
<dbReference type="NCBIfam" id="TIGR00715">
    <property type="entry name" value="precor6x_red"/>
    <property type="match status" value="1"/>
</dbReference>
<evidence type="ECO:0000256" key="2">
    <source>
        <dbReference type="ARBA" id="ARBA00022573"/>
    </source>
</evidence>
<evidence type="ECO:0000313" key="4">
    <source>
        <dbReference type="EMBL" id="OKH20129.1"/>
    </source>
</evidence>
<dbReference type="STRING" id="1921803.NIES593_19750"/>
<accession>A0A1U7H969</accession>
<evidence type="ECO:0000313" key="5">
    <source>
        <dbReference type="Proteomes" id="UP000186868"/>
    </source>
</evidence>
<keyword evidence="2" id="KW-0169">Cobalamin biosynthesis</keyword>
<dbReference type="EMBL" id="MRCB01000034">
    <property type="protein sequence ID" value="OKH20129.1"/>
    <property type="molecule type" value="Genomic_DNA"/>
</dbReference>
<sequence>MCFPKGKIWLVGGTSDSATIARAIAAEQFPCTVTVTTSAARSLYPQRQNLKIEIASMDISQMDKFCWREQIVAIVDASHPYAVAVSEGAIATAQTKQIPYLRYERPSVNFPSLDKGAIELDSLETLVNGDYLLGQRVLLTVGYKALPLFKPWQNRATLFTRLLPALNSLEVAISAGFSSDRIIALRPPVSAELEKALWQQWQISLVVTKASGRAGGEDVKRSVAAELGVSLIVIARPKVAYPQQTSNLSDVIAFCRQHLLLD</sequence>
<name>A0A1U7H969_9CYAN</name>
<proteinExistence type="predicted"/>
<dbReference type="InterPro" id="IPR003723">
    <property type="entry name" value="Precorrin-6x_reduct"/>
</dbReference>
<dbReference type="Pfam" id="PF02571">
    <property type="entry name" value="CbiJ"/>
    <property type="match status" value="1"/>
</dbReference>
<dbReference type="Proteomes" id="UP000186868">
    <property type="component" value="Unassembled WGS sequence"/>
</dbReference>
<comment type="caution">
    <text evidence="4">The sequence shown here is derived from an EMBL/GenBank/DDBJ whole genome shotgun (WGS) entry which is preliminary data.</text>
</comment>
<reference evidence="4 5" key="1">
    <citation type="submission" date="2016-11" db="EMBL/GenBank/DDBJ databases">
        <title>Draft Genome Sequences of Nine Cyanobacterial Strains from Diverse Habitats.</title>
        <authorList>
            <person name="Zhu T."/>
            <person name="Hou S."/>
            <person name="Lu X."/>
            <person name="Hess W.R."/>
        </authorList>
    </citation>
    <scope>NUCLEOTIDE SEQUENCE [LARGE SCALE GENOMIC DNA]</scope>
    <source>
        <strain evidence="4 5">NIES-593</strain>
    </source>
</reference>
<evidence type="ECO:0000256" key="3">
    <source>
        <dbReference type="ARBA" id="ARBA00023002"/>
    </source>
</evidence>
<organism evidence="4 5">
    <name type="scientific">Hydrococcus rivularis NIES-593</name>
    <dbReference type="NCBI Taxonomy" id="1921803"/>
    <lineage>
        <taxon>Bacteria</taxon>
        <taxon>Bacillati</taxon>
        <taxon>Cyanobacteriota</taxon>
        <taxon>Cyanophyceae</taxon>
        <taxon>Pleurocapsales</taxon>
        <taxon>Hydrococcaceae</taxon>
        <taxon>Hydrococcus</taxon>
    </lineage>
</organism>
<dbReference type="PROSITE" id="PS51014">
    <property type="entry name" value="COBK_CBIJ"/>
    <property type="match status" value="1"/>
</dbReference>
<dbReference type="GO" id="GO:0009236">
    <property type="term" value="P:cobalamin biosynthetic process"/>
    <property type="evidence" value="ECO:0007669"/>
    <property type="project" value="UniProtKB-UniPathway"/>
</dbReference>
<dbReference type="PANTHER" id="PTHR36925">
    <property type="entry name" value="COBALT-PRECORRIN-6A REDUCTASE"/>
    <property type="match status" value="1"/>
</dbReference>